<proteinExistence type="inferred from homology"/>
<dbReference type="Pfam" id="PF09531">
    <property type="entry name" value="Ndc1_Nup"/>
    <property type="match status" value="2"/>
</dbReference>
<sequence length="247" mass="28706">MSLSRARVPIKFFSKHWAYLELYHISLFCFKRRKSIYLDLDSSNSDNWQQISDLCIQAINKSKSQIDLLLESKDPASKPPTKTTDIQKVKLEIQLYNYLEKRIQNNYIRELLFREHIPSTPFEDLEILILVLRTLSNFVVASADEDRYGQVLKTIPNILSTMCLYLDSLTSLCNNCSNFVGFNPIHPISADSDDFNSQVTVKEAYIIIKVLRTSIYSIVTKFYTHLPEFSFDNKTKVSLQHFADWKA</sequence>
<dbReference type="GO" id="GO:0006999">
    <property type="term" value="P:nuclear pore organization"/>
    <property type="evidence" value="ECO:0007669"/>
    <property type="project" value="TreeGrafter"/>
</dbReference>
<reference evidence="14" key="1">
    <citation type="submission" date="2017-01" db="EMBL/GenBank/DDBJ databases">
        <authorList>
            <person name="Wang Y."/>
            <person name="White M."/>
            <person name="Kvist S."/>
            <person name="Moncalvo J.-M."/>
        </authorList>
    </citation>
    <scope>NUCLEOTIDE SEQUENCE [LARGE SCALE GENOMIC DNA]</scope>
    <source>
        <strain evidence="14">ID-206-W2</strain>
    </source>
</reference>
<protein>
    <submittedName>
        <fullName evidence="13">Nucleoporin NDC1</fullName>
    </submittedName>
</protein>
<keyword evidence="7" id="KW-0653">Protein transport</keyword>
<evidence type="ECO:0000256" key="8">
    <source>
        <dbReference type="ARBA" id="ARBA00022989"/>
    </source>
</evidence>
<comment type="similarity">
    <text evidence="3">Belongs to the NDC1 family.</text>
</comment>
<evidence type="ECO:0000256" key="1">
    <source>
        <dbReference type="ARBA" id="ARBA00004232"/>
    </source>
</evidence>
<dbReference type="OrthoDB" id="67850at2759"/>
<keyword evidence="8" id="KW-1133">Transmembrane helix</keyword>
<evidence type="ECO:0000256" key="12">
    <source>
        <dbReference type="ARBA" id="ARBA00023242"/>
    </source>
</evidence>
<keyword evidence="5" id="KW-0812">Transmembrane</keyword>
<dbReference type="GO" id="GO:0015031">
    <property type="term" value="P:protein transport"/>
    <property type="evidence" value="ECO:0007669"/>
    <property type="project" value="UniProtKB-KW"/>
</dbReference>
<comment type="subcellular location">
    <subcellularLocation>
        <location evidence="1">Nucleus membrane</location>
        <topology evidence="1">Multi-pass membrane protein</topology>
    </subcellularLocation>
    <subcellularLocation>
        <location evidence="2">Nucleus</location>
        <location evidence="2">Nuclear pore complex</location>
    </subcellularLocation>
</comment>
<dbReference type="GO" id="GO:0030674">
    <property type="term" value="F:protein-macromolecule adaptor activity"/>
    <property type="evidence" value="ECO:0007669"/>
    <property type="project" value="TreeGrafter"/>
</dbReference>
<keyword evidence="12" id="KW-0539">Nucleus</keyword>
<organism evidence="13 14">
    <name type="scientific">Smittium culicis</name>
    <dbReference type="NCBI Taxonomy" id="133412"/>
    <lineage>
        <taxon>Eukaryota</taxon>
        <taxon>Fungi</taxon>
        <taxon>Fungi incertae sedis</taxon>
        <taxon>Zoopagomycota</taxon>
        <taxon>Kickxellomycotina</taxon>
        <taxon>Harpellomycetes</taxon>
        <taxon>Harpellales</taxon>
        <taxon>Legeriomycetaceae</taxon>
        <taxon>Smittium</taxon>
    </lineage>
</organism>
<evidence type="ECO:0000256" key="4">
    <source>
        <dbReference type="ARBA" id="ARBA00022448"/>
    </source>
</evidence>
<accession>A0A1R1YQG6</accession>
<keyword evidence="9" id="KW-0811">Translocation</keyword>
<keyword evidence="10" id="KW-0906">Nuclear pore complex</keyword>
<name>A0A1R1YQG6_9FUNG</name>
<evidence type="ECO:0000256" key="10">
    <source>
        <dbReference type="ARBA" id="ARBA00023132"/>
    </source>
</evidence>
<dbReference type="GO" id="GO:0070762">
    <property type="term" value="C:nuclear pore transmembrane ring"/>
    <property type="evidence" value="ECO:0007669"/>
    <property type="project" value="TreeGrafter"/>
</dbReference>
<evidence type="ECO:0000313" key="13">
    <source>
        <dbReference type="EMBL" id="OMJ29016.1"/>
    </source>
</evidence>
<evidence type="ECO:0000256" key="3">
    <source>
        <dbReference type="ARBA" id="ARBA00005760"/>
    </source>
</evidence>
<dbReference type="PANTHER" id="PTHR13269:SF6">
    <property type="entry name" value="NUCLEOPORIN NDC1"/>
    <property type="match status" value="1"/>
</dbReference>
<dbReference type="AlphaFoldDB" id="A0A1R1YQG6"/>
<dbReference type="Proteomes" id="UP000187429">
    <property type="component" value="Unassembled WGS sequence"/>
</dbReference>
<gene>
    <name evidence="13" type="ORF">AYI69_g1495</name>
</gene>
<dbReference type="InterPro" id="IPR019049">
    <property type="entry name" value="Nucleoporin_prot_Ndc1/Nup"/>
</dbReference>
<evidence type="ECO:0000256" key="9">
    <source>
        <dbReference type="ARBA" id="ARBA00023010"/>
    </source>
</evidence>
<evidence type="ECO:0000256" key="7">
    <source>
        <dbReference type="ARBA" id="ARBA00022927"/>
    </source>
</evidence>
<evidence type="ECO:0000256" key="2">
    <source>
        <dbReference type="ARBA" id="ARBA00004567"/>
    </source>
</evidence>
<dbReference type="GO" id="GO:0005816">
    <property type="term" value="C:spindle pole body"/>
    <property type="evidence" value="ECO:0007669"/>
    <property type="project" value="TreeGrafter"/>
</dbReference>
<dbReference type="GO" id="GO:0031965">
    <property type="term" value="C:nuclear membrane"/>
    <property type="evidence" value="ECO:0007669"/>
    <property type="project" value="UniProtKB-SubCell"/>
</dbReference>
<keyword evidence="4" id="KW-0813">Transport</keyword>
<evidence type="ECO:0000256" key="11">
    <source>
        <dbReference type="ARBA" id="ARBA00023136"/>
    </source>
</evidence>
<dbReference type="PANTHER" id="PTHR13269">
    <property type="entry name" value="NUCLEOPORIN NDC1"/>
    <property type="match status" value="1"/>
</dbReference>
<evidence type="ECO:0000256" key="5">
    <source>
        <dbReference type="ARBA" id="ARBA00022692"/>
    </source>
</evidence>
<keyword evidence="14" id="KW-1185">Reference proteome</keyword>
<evidence type="ECO:0000313" key="14">
    <source>
        <dbReference type="Proteomes" id="UP000187429"/>
    </source>
</evidence>
<comment type="caution">
    <text evidence="13">The sequence shown here is derived from an EMBL/GenBank/DDBJ whole genome shotgun (WGS) entry which is preliminary data.</text>
</comment>
<dbReference type="GO" id="GO:0051028">
    <property type="term" value="P:mRNA transport"/>
    <property type="evidence" value="ECO:0007669"/>
    <property type="project" value="UniProtKB-KW"/>
</dbReference>
<evidence type="ECO:0000256" key="6">
    <source>
        <dbReference type="ARBA" id="ARBA00022816"/>
    </source>
</evidence>
<dbReference type="EMBL" id="LSSM01000408">
    <property type="protein sequence ID" value="OMJ29016.1"/>
    <property type="molecule type" value="Genomic_DNA"/>
</dbReference>
<keyword evidence="6" id="KW-0509">mRNA transport</keyword>
<keyword evidence="11" id="KW-0472">Membrane</keyword>